<dbReference type="STRING" id="1802500.A2801_03180"/>
<keyword evidence="2" id="KW-0479">Metal-binding</keyword>
<keyword evidence="7" id="KW-0472">Membrane</keyword>
<evidence type="ECO:0000256" key="5">
    <source>
        <dbReference type="ARBA" id="ARBA00023049"/>
    </source>
</evidence>
<dbReference type="Gene3D" id="3.30.2010.10">
    <property type="entry name" value="Metalloproteases ('zincins'), catalytic domain"/>
    <property type="match status" value="1"/>
</dbReference>
<keyword evidence="4 6" id="KW-0862">Zinc</keyword>
<evidence type="ECO:0000259" key="8">
    <source>
        <dbReference type="Pfam" id="PF01435"/>
    </source>
</evidence>
<evidence type="ECO:0000256" key="6">
    <source>
        <dbReference type="RuleBase" id="RU003983"/>
    </source>
</evidence>
<feature type="transmembrane region" description="Helical" evidence="7">
    <location>
        <begin position="117"/>
        <end position="149"/>
    </location>
</feature>
<sequence>MNILLFVIIFLYTTNWVRVLLLKDLFNRSNNKKLFSKFNNEKYLAKVNKKAKLKFDIRVQESPAIYGYMAGLPIAPFMVVSSGAIKQLSLNELEWIVLHEVGHCVMWHVAKNALGQALFLIGGIVLLVFLKLNIIFIPVYAVLLGIVWYQIERVFELNADKFSLARIDDPRGMITANQKMKAKGKSIFYKNLLLGKLFTPHLSYDERIEMAKLKL</sequence>
<evidence type="ECO:0000313" key="10">
    <source>
        <dbReference type="Proteomes" id="UP000177263"/>
    </source>
</evidence>
<dbReference type="InterPro" id="IPR001915">
    <property type="entry name" value="Peptidase_M48"/>
</dbReference>
<gene>
    <name evidence="9" type="ORF">A2801_03180</name>
</gene>
<organism evidence="9 10">
    <name type="scientific">Candidatus Woesebacteria bacterium RIFCSPHIGHO2_01_FULL_41_10</name>
    <dbReference type="NCBI Taxonomy" id="1802500"/>
    <lineage>
        <taxon>Bacteria</taxon>
        <taxon>Candidatus Woeseibacteriota</taxon>
    </lineage>
</organism>
<keyword evidence="7" id="KW-1133">Transmembrane helix</keyword>
<feature type="transmembrane region" description="Helical" evidence="7">
    <location>
        <begin position="6"/>
        <end position="26"/>
    </location>
</feature>
<dbReference type="Proteomes" id="UP000177263">
    <property type="component" value="Unassembled WGS sequence"/>
</dbReference>
<comment type="cofactor">
    <cofactor evidence="6">
        <name>Zn(2+)</name>
        <dbReference type="ChEBI" id="CHEBI:29105"/>
    </cofactor>
    <text evidence="6">Binds 1 zinc ion per subunit.</text>
</comment>
<dbReference type="AlphaFoldDB" id="A0A1F7YS62"/>
<comment type="caution">
    <text evidence="9">The sequence shown here is derived from an EMBL/GenBank/DDBJ whole genome shotgun (WGS) entry which is preliminary data.</text>
</comment>
<evidence type="ECO:0000256" key="2">
    <source>
        <dbReference type="ARBA" id="ARBA00022723"/>
    </source>
</evidence>
<comment type="similarity">
    <text evidence="6">Belongs to the peptidase M48 family.</text>
</comment>
<name>A0A1F7YS62_9BACT</name>
<dbReference type="GO" id="GO:0004222">
    <property type="term" value="F:metalloendopeptidase activity"/>
    <property type="evidence" value="ECO:0007669"/>
    <property type="project" value="InterPro"/>
</dbReference>
<dbReference type="Pfam" id="PF01435">
    <property type="entry name" value="Peptidase_M48"/>
    <property type="match status" value="1"/>
</dbReference>
<dbReference type="GO" id="GO:0006508">
    <property type="term" value="P:proteolysis"/>
    <property type="evidence" value="ECO:0007669"/>
    <property type="project" value="UniProtKB-KW"/>
</dbReference>
<protein>
    <recommendedName>
        <fullName evidence="8">Peptidase M48 domain-containing protein</fullName>
    </recommendedName>
</protein>
<proteinExistence type="inferred from homology"/>
<keyword evidence="5 6" id="KW-0482">Metalloprotease</keyword>
<dbReference type="GO" id="GO:0046872">
    <property type="term" value="F:metal ion binding"/>
    <property type="evidence" value="ECO:0007669"/>
    <property type="project" value="UniProtKB-KW"/>
</dbReference>
<evidence type="ECO:0000256" key="1">
    <source>
        <dbReference type="ARBA" id="ARBA00022670"/>
    </source>
</evidence>
<evidence type="ECO:0000256" key="7">
    <source>
        <dbReference type="SAM" id="Phobius"/>
    </source>
</evidence>
<keyword evidence="7" id="KW-0812">Transmembrane</keyword>
<evidence type="ECO:0000256" key="3">
    <source>
        <dbReference type="ARBA" id="ARBA00022801"/>
    </source>
</evidence>
<evidence type="ECO:0000256" key="4">
    <source>
        <dbReference type="ARBA" id="ARBA00022833"/>
    </source>
</evidence>
<dbReference type="EMBL" id="MGGM01000005">
    <property type="protein sequence ID" value="OGM30087.1"/>
    <property type="molecule type" value="Genomic_DNA"/>
</dbReference>
<evidence type="ECO:0000313" key="9">
    <source>
        <dbReference type="EMBL" id="OGM30087.1"/>
    </source>
</evidence>
<keyword evidence="1 6" id="KW-0645">Protease</keyword>
<feature type="transmembrane region" description="Helical" evidence="7">
    <location>
        <begin position="64"/>
        <end position="85"/>
    </location>
</feature>
<reference evidence="9 10" key="1">
    <citation type="journal article" date="2016" name="Nat. Commun.">
        <title>Thousands of microbial genomes shed light on interconnected biogeochemical processes in an aquifer system.</title>
        <authorList>
            <person name="Anantharaman K."/>
            <person name="Brown C.T."/>
            <person name="Hug L.A."/>
            <person name="Sharon I."/>
            <person name="Castelle C.J."/>
            <person name="Probst A.J."/>
            <person name="Thomas B.C."/>
            <person name="Singh A."/>
            <person name="Wilkins M.J."/>
            <person name="Karaoz U."/>
            <person name="Brodie E.L."/>
            <person name="Williams K.H."/>
            <person name="Hubbard S.S."/>
            <person name="Banfield J.F."/>
        </authorList>
    </citation>
    <scope>NUCLEOTIDE SEQUENCE [LARGE SCALE GENOMIC DNA]</scope>
</reference>
<accession>A0A1F7YS62</accession>
<keyword evidence="3 6" id="KW-0378">Hydrolase</keyword>
<feature type="domain" description="Peptidase M48" evidence="8">
    <location>
        <begin position="46"/>
        <end position="211"/>
    </location>
</feature>